<protein>
    <submittedName>
        <fullName evidence="1">Uncharacterized protein</fullName>
    </submittedName>
</protein>
<dbReference type="HOGENOM" id="CLU_3203013_0_0_10"/>
<evidence type="ECO:0000313" key="2">
    <source>
        <dbReference type="Proteomes" id="UP000003598"/>
    </source>
</evidence>
<comment type="caution">
    <text evidence="1">The sequence shown here is derived from an EMBL/GenBank/DDBJ whole genome shotgun (WGS) entry which is preliminary data.</text>
</comment>
<dbReference type="AlphaFoldDB" id="G5SVT4"/>
<evidence type="ECO:0000313" key="1">
    <source>
        <dbReference type="EMBL" id="EHG98739.1"/>
    </source>
</evidence>
<gene>
    <name evidence="1" type="ORF">HMPREF9441_03501</name>
</gene>
<keyword evidence="2" id="KW-1185">Reference proteome</keyword>
<dbReference type="EMBL" id="AFFY01000058">
    <property type="protein sequence ID" value="EHG98739.1"/>
    <property type="molecule type" value="Genomic_DNA"/>
</dbReference>
<organism evidence="1 2">
    <name type="scientific">Paraprevotella clara YIT 11840</name>
    <dbReference type="NCBI Taxonomy" id="762968"/>
    <lineage>
        <taxon>Bacteria</taxon>
        <taxon>Pseudomonadati</taxon>
        <taxon>Bacteroidota</taxon>
        <taxon>Bacteroidia</taxon>
        <taxon>Bacteroidales</taxon>
        <taxon>Prevotellaceae</taxon>
        <taxon>Paraprevotella</taxon>
    </lineage>
</organism>
<accession>G5SVT4</accession>
<name>G5SVT4_9BACT</name>
<sequence>MSFHRKCLFCSVYEGCEPISLFSPCRAWKKRKVKSVFLSHLESMG</sequence>
<dbReference type="Proteomes" id="UP000003598">
    <property type="component" value="Unassembled WGS sequence"/>
</dbReference>
<proteinExistence type="predicted"/>
<reference evidence="1 2" key="1">
    <citation type="submission" date="2011-03" db="EMBL/GenBank/DDBJ databases">
        <authorList>
            <person name="Weinstock G."/>
            <person name="Sodergren E."/>
            <person name="Clifton S."/>
            <person name="Fulton L."/>
            <person name="Fulton B."/>
            <person name="Courtney L."/>
            <person name="Fronick C."/>
            <person name="Harrison M."/>
            <person name="Strong C."/>
            <person name="Farmer C."/>
            <person name="Delahaunty K."/>
            <person name="Markovic C."/>
            <person name="Hall O."/>
            <person name="Minx P."/>
            <person name="Tomlinson C."/>
            <person name="Mitreva M."/>
            <person name="Hou S."/>
            <person name="Chen J."/>
            <person name="Wollam A."/>
            <person name="Pepin K.H."/>
            <person name="Johnson M."/>
            <person name="Bhonagiri V."/>
            <person name="Zhang X."/>
            <person name="Suruliraj S."/>
            <person name="Warren W."/>
            <person name="Chinwalla A."/>
            <person name="Mardis E.R."/>
            <person name="Wilson R.K."/>
        </authorList>
    </citation>
    <scope>NUCLEOTIDE SEQUENCE [LARGE SCALE GENOMIC DNA]</scope>
    <source>
        <strain evidence="1 2">YIT 11840</strain>
    </source>
</reference>